<keyword evidence="9 13" id="KW-1133">Transmembrane helix</keyword>
<evidence type="ECO:0000256" key="7">
    <source>
        <dbReference type="ARBA" id="ARBA00022801"/>
    </source>
</evidence>
<dbReference type="InterPro" id="IPR001915">
    <property type="entry name" value="Peptidase_M48"/>
</dbReference>
<evidence type="ECO:0000256" key="12">
    <source>
        <dbReference type="SAM" id="MobiDB-lite"/>
    </source>
</evidence>
<keyword evidence="16" id="KW-1185">Reference proteome</keyword>
<sequence length="593" mass="63844">MIRLRAVLAIVLLFGVYLLALLAIAVSGALAVVCASSVQDHLQGTVQGDPYPVLFGVIGSVAAMVVVLGGLVSAGKAGSDADSVLVDEEEAPELWAFVRQVAAEAGLRPPDELRLSGQVNASVSEDARLLGLLPGRRRLVLGLPLLAALSANELRALLGHEFGHYLRRPTRGALVVYRGHRALDRLRDNLADTAAFRYGPARLLFHVVKAYGHLYSRVSFAVRRQQEFEADAVAARIAGPTAIAQALRSLAGIDARWQVFLNQCLSQTAAAGYAPEDPLAMFALMLAERPAEVTDPEPAQRSPYAGHPAMTDRLARLAAMTAEVPARQHEPSTWSYPRPALLRHLLPSHDFDALPAARWLDQAARQTAPLAAARLLLDGPDATLATVLDLLESGDTEALSARFDREDRHRATARLCEALHALVGHYLVEAGRASWRLSWTGPSELVVTELRADGVHRVPFTELNGVVFEAVDSRSGVDPLRTHLASLRIDPKRHLAAEPEQSTSAVVDTPPRVRDNARKAALFSLSVAALVAAVAIFVLTDQPTQRPVTGTTVLPTYTPPATRTQPTIHFQLPPGQYPTLFPKPAPPTTDGNP</sequence>
<evidence type="ECO:0000256" key="1">
    <source>
        <dbReference type="ARBA" id="ARBA00001947"/>
    </source>
</evidence>
<dbReference type="RefSeq" id="WP_273937977.1">
    <property type="nucleotide sequence ID" value="NZ_CP097263.1"/>
</dbReference>
<proteinExistence type="predicted"/>
<evidence type="ECO:0000313" key="16">
    <source>
        <dbReference type="Proteomes" id="UP001589810"/>
    </source>
</evidence>
<dbReference type="Gene3D" id="3.30.2010.10">
    <property type="entry name" value="Metalloproteases ('zincins'), catalytic domain"/>
    <property type="match status" value="1"/>
</dbReference>
<keyword evidence="3" id="KW-1003">Cell membrane</keyword>
<dbReference type="PANTHER" id="PTHR43221:SF1">
    <property type="entry name" value="PROTEASE HTPX"/>
    <property type="match status" value="1"/>
</dbReference>
<evidence type="ECO:0000259" key="14">
    <source>
        <dbReference type="Pfam" id="PF01435"/>
    </source>
</evidence>
<comment type="cofactor">
    <cofactor evidence="1">
        <name>Zn(2+)</name>
        <dbReference type="ChEBI" id="CHEBI:29105"/>
    </cofactor>
</comment>
<feature type="region of interest" description="Disordered" evidence="12">
    <location>
        <begin position="572"/>
        <end position="593"/>
    </location>
</feature>
<evidence type="ECO:0000256" key="6">
    <source>
        <dbReference type="ARBA" id="ARBA00022723"/>
    </source>
</evidence>
<keyword evidence="10" id="KW-0482">Metalloprotease</keyword>
<dbReference type="CDD" id="cd07328">
    <property type="entry name" value="M48_Ste24p_like"/>
    <property type="match status" value="1"/>
</dbReference>
<keyword evidence="11 13" id="KW-0472">Membrane</keyword>
<keyword evidence="8" id="KW-0862">Zinc</keyword>
<evidence type="ECO:0000256" key="9">
    <source>
        <dbReference type="ARBA" id="ARBA00022989"/>
    </source>
</evidence>
<keyword evidence="4" id="KW-0645">Protease</keyword>
<dbReference type="Pfam" id="PF01435">
    <property type="entry name" value="Peptidase_M48"/>
    <property type="match status" value="1"/>
</dbReference>
<evidence type="ECO:0000256" key="5">
    <source>
        <dbReference type="ARBA" id="ARBA00022692"/>
    </source>
</evidence>
<keyword evidence="5 13" id="KW-0812">Transmembrane</keyword>
<feature type="transmembrane region" description="Helical" evidence="13">
    <location>
        <begin position="520"/>
        <end position="539"/>
    </location>
</feature>
<reference evidence="15 16" key="1">
    <citation type="submission" date="2024-09" db="EMBL/GenBank/DDBJ databases">
        <authorList>
            <person name="Sun Q."/>
            <person name="Mori K."/>
        </authorList>
    </citation>
    <scope>NUCLEOTIDE SEQUENCE [LARGE SCALE GENOMIC DNA]</scope>
    <source>
        <strain evidence="15 16">TBRC 1432</strain>
    </source>
</reference>
<comment type="caution">
    <text evidence="15">The sequence shown here is derived from an EMBL/GenBank/DDBJ whole genome shotgun (WGS) entry which is preliminary data.</text>
</comment>
<accession>A0ABV6N6M5</accession>
<protein>
    <submittedName>
        <fullName evidence="15">M48 family metallopeptidase</fullName>
    </submittedName>
</protein>
<dbReference type="Proteomes" id="UP001589810">
    <property type="component" value="Unassembled WGS sequence"/>
</dbReference>
<name>A0ABV6N6M5_9PSEU</name>
<organism evidence="15 16">
    <name type="scientific">Kutzneria chonburiensis</name>
    <dbReference type="NCBI Taxonomy" id="1483604"/>
    <lineage>
        <taxon>Bacteria</taxon>
        <taxon>Bacillati</taxon>
        <taxon>Actinomycetota</taxon>
        <taxon>Actinomycetes</taxon>
        <taxon>Pseudonocardiales</taxon>
        <taxon>Pseudonocardiaceae</taxon>
        <taxon>Kutzneria</taxon>
    </lineage>
</organism>
<evidence type="ECO:0000256" key="2">
    <source>
        <dbReference type="ARBA" id="ARBA00004651"/>
    </source>
</evidence>
<evidence type="ECO:0000256" key="13">
    <source>
        <dbReference type="SAM" id="Phobius"/>
    </source>
</evidence>
<evidence type="ECO:0000256" key="11">
    <source>
        <dbReference type="ARBA" id="ARBA00023136"/>
    </source>
</evidence>
<evidence type="ECO:0000256" key="10">
    <source>
        <dbReference type="ARBA" id="ARBA00023049"/>
    </source>
</evidence>
<keyword evidence="7" id="KW-0378">Hydrolase</keyword>
<evidence type="ECO:0000256" key="4">
    <source>
        <dbReference type="ARBA" id="ARBA00022670"/>
    </source>
</evidence>
<evidence type="ECO:0000256" key="8">
    <source>
        <dbReference type="ARBA" id="ARBA00022833"/>
    </source>
</evidence>
<comment type="subcellular location">
    <subcellularLocation>
        <location evidence="2">Cell membrane</location>
        <topology evidence="2">Multi-pass membrane protein</topology>
    </subcellularLocation>
</comment>
<dbReference type="EMBL" id="JBHLUD010000015">
    <property type="protein sequence ID" value="MFC0548188.1"/>
    <property type="molecule type" value="Genomic_DNA"/>
</dbReference>
<feature type="domain" description="Peptidase M48" evidence="14">
    <location>
        <begin position="90"/>
        <end position="320"/>
    </location>
</feature>
<gene>
    <name evidence="15" type="ORF">ACFFH7_42240</name>
</gene>
<keyword evidence="6" id="KW-0479">Metal-binding</keyword>
<evidence type="ECO:0000313" key="15">
    <source>
        <dbReference type="EMBL" id="MFC0548188.1"/>
    </source>
</evidence>
<feature type="transmembrane region" description="Helical" evidence="13">
    <location>
        <begin position="55"/>
        <end position="74"/>
    </location>
</feature>
<dbReference type="InterPro" id="IPR050083">
    <property type="entry name" value="HtpX_protease"/>
</dbReference>
<dbReference type="PANTHER" id="PTHR43221">
    <property type="entry name" value="PROTEASE HTPX"/>
    <property type="match status" value="1"/>
</dbReference>
<evidence type="ECO:0000256" key="3">
    <source>
        <dbReference type="ARBA" id="ARBA00022475"/>
    </source>
</evidence>